<evidence type="ECO:0000313" key="3">
    <source>
        <dbReference type="Proteomes" id="UP000248311"/>
    </source>
</evidence>
<protein>
    <submittedName>
        <fullName evidence="2">Inositol monophosphatase family protein</fullName>
    </submittedName>
</protein>
<dbReference type="EMBL" id="QJTE01000001">
    <property type="protein sequence ID" value="PYE85356.1"/>
    <property type="molecule type" value="Genomic_DNA"/>
</dbReference>
<keyword evidence="1" id="KW-0479">Metal-binding</keyword>
<gene>
    <name evidence="2" type="ORF">DFP88_10120</name>
</gene>
<organism evidence="2 3">
    <name type="scientific">Pseudoroseicyclus aestuarii</name>
    <dbReference type="NCBI Taxonomy" id="1795041"/>
    <lineage>
        <taxon>Bacteria</taxon>
        <taxon>Pseudomonadati</taxon>
        <taxon>Pseudomonadota</taxon>
        <taxon>Alphaproteobacteria</taxon>
        <taxon>Rhodobacterales</taxon>
        <taxon>Paracoccaceae</taxon>
        <taxon>Pseudoroseicyclus</taxon>
    </lineage>
</organism>
<dbReference type="AlphaFoldDB" id="A0A318SYC7"/>
<evidence type="ECO:0000256" key="1">
    <source>
        <dbReference type="PIRSR" id="PIRSR600760-2"/>
    </source>
</evidence>
<dbReference type="SUPFAM" id="SSF56655">
    <property type="entry name" value="Carbohydrate phosphatase"/>
    <property type="match status" value="1"/>
</dbReference>
<reference evidence="2 3" key="1">
    <citation type="submission" date="2018-06" db="EMBL/GenBank/DDBJ databases">
        <title>Genomic Encyclopedia of Type Strains, Phase III (KMG-III): the genomes of soil and plant-associated and newly described type strains.</title>
        <authorList>
            <person name="Whitman W."/>
        </authorList>
    </citation>
    <scope>NUCLEOTIDE SEQUENCE [LARGE SCALE GENOMIC DNA]</scope>
    <source>
        <strain evidence="2 3">CECT 9025</strain>
    </source>
</reference>
<dbReference type="GO" id="GO:0046854">
    <property type="term" value="P:phosphatidylinositol phosphate biosynthetic process"/>
    <property type="evidence" value="ECO:0007669"/>
    <property type="project" value="InterPro"/>
</dbReference>
<keyword evidence="3" id="KW-1185">Reference proteome</keyword>
<dbReference type="InterPro" id="IPR000760">
    <property type="entry name" value="Inositol_monophosphatase-like"/>
</dbReference>
<accession>A0A318SYC7</accession>
<dbReference type="Gene3D" id="3.40.190.80">
    <property type="match status" value="1"/>
</dbReference>
<feature type="binding site" evidence="1">
    <location>
        <position position="34"/>
    </location>
    <ligand>
        <name>Mg(2+)</name>
        <dbReference type="ChEBI" id="CHEBI:18420"/>
        <label>1</label>
        <note>catalytic</note>
    </ligand>
</feature>
<comment type="caution">
    <text evidence="2">The sequence shown here is derived from an EMBL/GenBank/DDBJ whole genome shotgun (WGS) entry which is preliminary data.</text>
</comment>
<dbReference type="InterPro" id="IPR020550">
    <property type="entry name" value="Inositol_monophosphatase_CS"/>
</dbReference>
<keyword evidence="1" id="KW-0460">Magnesium</keyword>
<name>A0A318SYC7_9RHOB</name>
<comment type="cofactor">
    <cofactor evidence="1">
        <name>Mg(2+)</name>
        <dbReference type="ChEBI" id="CHEBI:18420"/>
    </cofactor>
</comment>
<evidence type="ECO:0000313" key="2">
    <source>
        <dbReference type="EMBL" id="PYE85356.1"/>
    </source>
</evidence>
<dbReference type="GO" id="GO:0046872">
    <property type="term" value="F:metal ion binding"/>
    <property type="evidence" value="ECO:0007669"/>
    <property type="project" value="UniProtKB-KW"/>
</dbReference>
<proteinExistence type="predicted"/>
<dbReference type="PROSITE" id="PS00630">
    <property type="entry name" value="IMP_2"/>
    <property type="match status" value="1"/>
</dbReference>
<sequence>MQAVQSLRCSCHEYRLLAMGQADFLTATMLKPWDHAAGQLVLAEAGGASALEDGTPYTPTRHEGRLIAASGPRMLEALQTLRPFGPAGAS</sequence>
<dbReference type="Proteomes" id="UP000248311">
    <property type="component" value="Unassembled WGS sequence"/>
</dbReference>
<dbReference type="Pfam" id="PF00459">
    <property type="entry name" value="Inositol_P"/>
    <property type="match status" value="1"/>
</dbReference>